<proteinExistence type="predicted"/>
<dbReference type="SUPFAM" id="SSF49899">
    <property type="entry name" value="Concanavalin A-like lectins/glucanases"/>
    <property type="match status" value="1"/>
</dbReference>
<evidence type="ECO:0000256" key="2">
    <source>
        <dbReference type="RuleBase" id="RU102079"/>
    </source>
</evidence>
<dbReference type="Proteomes" id="UP000095281">
    <property type="component" value="Unplaced"/>
</dbReference>
<dbReference type="GO" id="GO:0030246">
    <property type="term" value="F:carbohydrate binding"/>
    <property type="evidence" value="ECO:0007669"/>
    <property type="project" value="UniProtKB-UniRule"/>
</dbReference>
<evidence type="ECO:0000313" key="5">
    <source>
        <dbReference type="WBParaSite" id="MhA1_Contig1339.frz3.gene8"/>
    </source>
</evidence>
<evidence type="ECO:0000256" key="1">
    <source>
        <dbReference type="ARBA" id="ARBA00022734"/>
    </source>
</evidence>
<feature type="domain" description="Galectin" evidence="3">
    <location>
        <begin position="1"/>
        <end position="106"/>
    </location>
</feature>
<evidence type="ECO:0000259" key="3">
    <source>
        <dbReference type="PROSITE" id="PS51304"/>
    </source>
</evidence>
<sequence length="171" mass="20197">MLNFIFNDETDKKLPANKCNNKSMLILANQINNGTKIYWDMDEYYNPIGQTGVFFSLRIDSDDTHLKISVNNGSYLYYKHHLPPWAVNWISPLDNLEHLTKSYEYEKELHSGEMFRLKLKIDKDNYICEYETKYQENTFKFRQIIKASATQYISVNGLDELKINVVYGKNN</sequence>
<reference evidence="5" key="1">
    <citation type="submission" date="2016-11" db="UniProtKB">
        <authorList>
            <consortium name="WormBaseParasite"/>
        </authorList>
    </citation>
    <scope>IDENTIFICATION</scope>
</reference>
<dbReference type="PROSITE" id="PS51304">
    <property type="entry name" value="GALECTIN"/>
    <property type="match status" value="1"/>
</dbReference>
<accession>A0A1I8B3D2</accession>
<dbReference type="Gene3D" id="2.60.120.200">
    <property type="match status" value="1"/>
</dbReference>
<dbReference type="Pfam" id="PF00337">
    <property type="entry name" value="Gal-bind_lectin"/>
    <property type="match status" value="1"/>
</dbReference>
<dbReference type="WBParaSite" id="MhA1_Contig1339.frz3.gene8">
    <property type="protein sequence ID" value="MhA1_Contig1339.frz3.gene8"/>
    <property type="gene ID" value="MhA1_Contig1339.frz3.gene8"/>
</dbReference>
<protein>
    <recommendedName>
        <fullName evidence="2">Galectin</fullName>
    </recommendedName>
</protein>
<keyword evidence="4" id="KW-1185">Reference proteome</keyword>
<dbReference type="InterPro" id="IPR001079">
    <property type="entry name" value="Galectin_CRD"/>
</dbReference>
<keyword evidence="1 2" id="KW-0430">Lectin</keyword>
<evidence type="ECO:0000313" key="4">
    <source>
        <dbReference type="Proteomes" id="UP000095281"/>
    </source>
</evidence>
<dbReference type="InterPro" id="IPR013320">
    <property type="entry name" value="ConA-like_dom_sf"/>
</dbReference>
<dbReference type="AlphaFoldDB" id="A0A1I8B3D2"/>
<name>A0A1I8B3D2_MELHA</name>
<organism evidence="4 5">
    <name type="scientific">Meloidogyne hapla</name>
    <name type="common">Root-knot nematode worm</name>
    <dbReference type="NCBI Taxonomy" id="6305"/>
    <lineage>
        <taxon>Eukaryota</taxon>
        <taxon>Metazoa</taxon>
        <taxon>Ecdysozoa</taxon>
        <taxon>Nematoda</taxon>
        <taxon>Chromadorea</taxon>
        <taxon>Rhabditida</taxon>
        <taxon>Tylenchina</taxon>
        <taxon>Tylenchomorpha</taxon>
        <taxon>Tylenchoidea</taxon>
        <taxon>Meloidogynidae</taxon>
        <taxon>Meloidogyninae</taxon>
        <taxon>Meloidogyne</taxon>
    </lineage>
</organism>